<protein>
    <recommendedName>
        <fullName evidence="3">DUF3293 domain-containing protein</fullName>
    </recommendedName>
</protein>
<comment type="caution">
    <text evidence="1">The sequence shown here is derived from an EMBL/GenBank/DDBJ whole genome shotgun (WGS) entry which is preliminary data.</text>
</comment>
<dbReference type="Pfam" id="PF11697">
    <property type="entry name" value="DUF3293"/>
    <property type="match status" value="1"/>
</dbReference>
<reference evidence="1 2" key="1">
    <citation type="journal article" date="2011" name="Front. Microbiol.">
        <title>Genomic signatures of strain selection and enhancement in Bacillus atrophaeus var. globigii, a historical biowarfare simulant.</title>
        <authorList>
            <person name="Gibbons H.S."/>
            <person name="Broomall S.M."/>
            <person name="McNew L.A."/>
            <person name="Daligault H."/>
            <person name="Chapman C."/>
            <person name="Bruce D."/>
            <person name="Karavis M."/>
            <person name="Krepps M."/>
            <person name="McGregor P.A."/>
            <person name="Hong C."/>
            <person name="Park K.H."/>
            <person name="Akmal A."/>
            <person name="Feldman A."/>
            <person name="Lin J.S."/>
            <person name="Chang W.E."/>
            <person name="Higgs B.W."/>
            <person name="Demirev P."/>
            <person name="Lindquist J."/>
            <person name="Liem A."/>
            <person name="Fochler E."/>
            <person name="Read T.D."/>
            <person name="Tapia R."/>
            <person name="Johnson S."/>
            <person name="Bishop-Lilly K.A."/>
            <person name="Detter C."/>
            <person name="Han C."/>
            <person name="Sozhamannan S."/>
            <person name="Rosenzweig C.N."/>
            <person name="Skowronski E.W."/>
        </authorList>
    </citation>
    <scope>NUCLEOTIDE SEQUENCE [LARGE SCALE GENOMIC DNA]</scope>
    <source>
        <strain evidence="1 2">CL-SP19</strain>
    </source>
</reference>
<name>A0A432ZI58_9GAMM</name>
<organism evidence="1 2">
    <name type="scientific">Idiomarina seosinensis</name>
    <dbReference type="NCBI Taxonomy" id="281739"/>
    <lineage>
        <taxon>Bacteria</taxon>
        <taxon>Pseudomonadati</taxon>
        <taxon>Pseudomonadota</taxon>
        <taxon>Gammaproteobacteria</taxon>
        <taxon>Alteromonadales</taxon>
        <taxon>Idiomarinaceae</taxon>
        <taxon>Idiomarina</taxon>
    </lineage>
</organism>
<dbReference type="EMBL" id="PIQF01000001">
    <property type="protein sequence ID" value="RUO77697.1"/>
    <property type="molecule type" value="Genomic_DNA"/>
</dbReference>
<dbReference type="InterPro" id="IPR021710">
    <property type="entry name" value="DUF3293"/>
</dbReference>
<evidence type="ECO:0008006" key="3">
    <source>
        <dbReference type="Google" id="ProtNLM"/>
    </source>
</evidence>
<sequence>MKKKLLDAYHEAKYRVLTEPQVCVQVGVSQVVLIDHFFAADSFCIITAYNPLSTKLNDDENKQSNEKLLDQIKQLSDVKVCADTVAQDPNNEWPDERGFLVANLSKEQALQLGRLYQQHAVVWMPSPVYRAELLQCSQS</sequence>
<evidence type="ECO:0000313" key="2">
    <source>
        <dbReference type="Proteomes" id="UP000287908"/>
    </source>
</evidence>
<keyword evidence="2" id="KW-1185">Reference proteome</keyword>
<gene>
    <name evidence="1" type="ORF">CWI81_04255</name>
</gene>
<evidence type="ECO:0000313" key="1">
    <source>
        <dbReference type="EMBL" id="RUO77697.1"/>
    </source>
</evidence>
<dbReference type="OrthoDB" id="1493624at2"/>
<accession>A0A432ZI58</accession>
<proteinExistence type="predicted"/>
<dbReference type="RefSeq" id="WP_126783966.1">
    <property type="nucleotide sequence ID" value="NZ_PIQF01000001.1"/>
</dbReference>
<dbReference type="Proteomes" id="UP000287908">
    <property type="component" value="Unassembled WGS sequence"/>
</dbReference>
<dbReference type="AlphaFoldDB" id="A0A432ZI58"/>